<evidence type="ECO:0000313" key="1">
    <source>
        <dbReference type="EMBL" id="TQN28429.1"/>
    </source>
</evidence>
<evidence type="ECO:0008006" key="3">
    <source>
        <dbReference type="Google" id="ProtNLM"/>
    </source>
</evidence>
<dbReference type="EMBL" id="VFQC01000002">
    <property type="protein sequence ID" value="TQN28429.1"/>
    <property type="molecule type" value="Genomic_DNA"/>
</dbReference>
<evidence type="ECO:0000313" key="2">
    <source>
        <dbReference type="Proteomes" id="UP000317422"/>
    </source>
</evidence>
<reference evidence="1 2" key="1">
    <citation type="submission" date="2019-06" db="EMBL/GenBank/DDBJ databases">
        <title>Sequencing the genomes of 1000 actinobacteria strains.</title>
        <authorList>
            <person name="Klenk H.-P."/>
        </authorList>
    </citation>
    <scope>NUCLEOTIDE SEQUENCE [LARGE SCALE GENOMIC DNA]</scope>
    <source>
        <strain evidence="1 2">DSM 45015</strain>
    </source>
</reference>
<dbReference type="SUPFAM" id="SSF52540">
    <property type="entry name" value="P-loop containing nucleoside triphosphate hydrolases"/>
    <property type="match status" value="1"/>
</dbReference>
<sequence length="287" mass="30564">MRHTFRVDSAGRELVVVAPGQLAAWWPDMSSHVPGASADGMAHIADMRADLTVPSALGPHDTRRLINASLHRLHLRHDTLSVHATTLEHPSTGEAVLLLGGHGAGKSVTAMALTARGWRVISGDVTLLDTTPSNGPPRVRGGTRAFVVRRAPVRRWFPQLGVDADGPEKFDLAGCADFTDGSGSGEPRRVVAAAVVDVDGDPAASEGHRERVDSHTAATVWLRASAHLIDRVLERSDMVLRHVEDADAVRRRAGLVRALARTLPLSALRGSPSGVADQVERLAIPTS</sequence>
<keyword evidence="2" id="KW-1185">Reference proteome</keyword>
<dbReference type="SUPFAM" id="SSF53795">
    <property type="entry name" value="PEP carboxykinase-like"/>
    <property type="match status" value="1"/>
</dbReference>
<accession>A0A543N9F1</accession>
<dbReference type="Gene3D" id="3.40.50.300">
    <property type="entry name" value="P-loop containing nucleotide triphosphate hydrolases"/>
    <property type="match status" value="1"/>
</dbReference>
<proteinExistence type="predicted"/>
<dbReference type="AlphaFoldDB" id="A0A543N9F1"/>
<protein>
    <recommendedName>
        <fullName evidence="3">Hpr(Ser) kinase/phosphatase</fullName>
    </recommendedName>
</protein>
<gene>
    <name evidence="1" type="ORF">FHX37_3774</name>
</gene>
<dbReference type="Proteomes" id="UP000317422">
    <property type="component" value="Unassembled WGS sequence"/>
</dbReference>
<name>A0A543N9F1_9ACTN</name>
<dbReference type="InterPro" id="IPR027417">
    <property type="entry name" value="P-loop_NTPase"/>
</dbReference>
<comment type="caution">
    <text evidence="1">The sequence shown here is derived from an EMBL/GenBank/DDBJ whole genome shotgun (WGS) entry which is preliminary data.</text>
</comment>
<organism evidence="1 2">
    <name type="scientific">Haloactinospora alba</name>
    <dbReference type="NCBI Taxonomy" id="405555"/>
    <lineage>
        <taxon>Bacteria</taxon>
        <taxon>Bacillati</taxon>
        <taxon>Actinomycetota</taxon>
        <taxon>Actinomycetes</taxon>
        <taxon>Streptosporangiales</taxon>
        <taxon>Nocardiopsidaceae</taxon>
        <taxon>Haloactinospora</taxon>
    </lineage>
</organism>